<keyword evidence="1" id="KW-0472">Membrane</keyword>
<evidence type="ECO:0000313" key="3">
    <source>
        <dbReference type="Proteomes" id="UP001285354"/>
    </source>
</evidence>
<accession>A0AAD9STX5</accession>
<dbReference type="Proteomes" id="UP001285354">
    <property type="component" value="Unassembled WGS sequence"/>
</dbReference>
<feature type="transmembrane region" description="Helical" evidence="1">
    <location>
        <begin position="57"/>
        <end position="76"/>
    </location>
</feature>
<feature type="transmembrane region" description="Helical" evidence="1">
    <location>
        <begin position="429"/>
        <end position="449"/>
    </location>
</feature>
<comment type="caution">
    <text evidence="2">The sequence shown here is derived from an EMBL/GenBank/DDBJ whole genome shotgun (WGS) entry which is preliminary data.</text>
</comment>
<evidence type="ECO:0000313" key="2">
    <source>
        <dbReference type="EMBL" id="KAK2623646.1"/>
    </source>
</evidence>
<reference evidence="2" key="1">
    <citation type="submission" date="2023-06" db="EMBL/GenBank/DDBJ databases">
        <title>Draft genome of Marssonina rosae.</title>
        <authorList>
            <person name="Cheng Q."/>
        </authorList>
    </citation>
    <scope>NUCLEOTIDE SEQUENCE</scope>
    <source>
        <strain evidence="2">R4</strain>
    </source>
</reference>
<proteinExistence type="predicted"/>
<organism evidence="2 3">
    <name type="scientific">Diplocarpon rosae</name>
    <dbReference type="NCBI Taxonomy" id="946125"/>
    <lineage>
        <taxon>Eukaryota</taxon>
        <taxon>Fungi</taxon>
        <taxon>Dikarya</taxon>
        <taxon>Ascomycota</taxon>
        <taxon>Pezizomycotina</taxon>
        <taxon>Leotiomycetes</taxon>
        <taxon>Helotiales</taxon>
        <taxon>Drepanopezizaceae</taxon>
        <taxon>Diplocarpon</taxon>
    </lineage>
</organism>
<keyword evidence="3" id="KW-1185">Reference proteome</keyword>
<dbReference type="AlphaFoldDB" id="A0AAD9STX5"/>
<keyword evidence="1" id="KW-0812">Transmembrane</keyword>
<evidence type="ECO:0008006" key="4">
    <source>
        <dbReference type="Google" id="ProtNLM"/>
    </source>
</evidence>
<sequence>MVSREMGFVDHVQEKAVSLASSMKQLLAHGREQALASSRQSSMDLLRRSGGENTRGIADRMLSFALVGVLGSPWWVVIISSLWLYFAGSFFFDVAHYALHKFSKSKYWILRQIGYLHEVHHLYFNRRLKFNNKYLIQNLVIELPLELSCQLFGTWLGYRLAQYADLTGPRMLSDEIYYLNVIFEIGRVFVVASLEGRDSNHKSYPAMVPKDPNSFIVGPQYHAMHHVDPSSYISSCFRVFDWLLGTSSSIRSRRITITGASGAFGAALKHELLSESPSCIQELKYGTDWTYTSYSDIISVLQNTDILIISHGSKAEPMAANCASAVALIELFKQHHTPRPGYALLLPEVWYVGSEAEVHPSPPGDKVMQAYTASKRAFARHARKYYDDDALLYRHIVPAAFRSRMGWAIVGPAWAAKVAMWWIRRGARYVPVTYTGFAYLGYVKFLWVVRKAE</sequence>
<gene>
    <name evidence="2" type="ORF">QTJ16_006827</name>
</gene>
<dbReference type="SUPFAM" id="SSF51735">
    <property type="entry name" value="NAD(P)-binding Rossmann-fold domains"/>
    <property type="match status" value="1"/>
</dbReference>
<dbReference type="InterPro" id="IPR036291">
    <property type="entry name" value="NAD(P)-bd_dom_sf"/>
</dbReference>
<dbReference type="EMBL" id="JAUBYV010000012">
    <property type="protein sequence ID" value="KAK2623646.1"/>
    <property type="molecule type" value="Genomic_DNA"/>
</dbReference>
<keyword evidence="1" id="KW-1133">Transmembrane helix</keyword>
<evidence type="ECO:0000256" key="1">
    <source>
        <dbReference type="SAM" id="Phobius"/>
    </source>
</evidence>
<protein>
    <recommendedName>
        <fullName evidence="4">Fatty acid hydroxylase domain-containing protein</fullName>
    </recommendedName>
</protein>
<name>A0AAD9STX5_9HELO</name>